<accession>A0AAV9UYI3</accession>
<feature type="region of interest" description="Disordered" evidence="1">
    <location>
        <begin position="483"/>
        <end position="505"/>
    </location>
</feature>
<protein>
    <recommendedName>
        <fullName evidence="2">F-box domain-containing protein</fullName>
    </recommendedName>
</protein>
<dbReference type="InterPro" id="IPR001810">
    <property type="entry name" value="F-box_dom"/>
</dbReference>
<dbReference type="AlphaFoldDB" id="A0AAV9UYI3"/>
<comment type="caution">
    <text evidence="3">The sequence shown here is derived from an EMBL/GenBank/DDBJ whole genome shotgun (WGS) entry which is preliminary data.</text>
</comment>
<evidence type="ECO:0000313" key="3">
    <source>
        <dbReference type="EMBL" id="KAK6349821.1"/>
    </source>
</evidence>
<feature type="domain" description="F-box" evidence="2">
    <location>
        <begin position="14"/>
        <end position="65"/>
    </location>
</feature>
<feature type="compositionally biased region" description="Low complexity" evidence="1">
    <location>
        <begin position="489"/>
        <end position="505"/>
    </location>
</feature>
<dbReference type="Gene3D" id="1.20.1280.50">
    <property type="match status" value="1"/>
</dbReference>
<dbReference type="InterPro" id="IPR036047">
    <property type="entry name" value="F-box-like_dom_sf"/>
</dbReference>
<dbReference type="PROSITE" id="PS50181">
    <property type="entry name" value="FBOX"/>
    <property type="match status" value="1"/>
</dbReference>
<dbReference type="SUPFAM" id="SSF81383">
    <property type="entry name" value="F-box domain"/>
    <property type="match status" value="1"/>
</dbReference>
<keyword evidence="4" id="KW-1185">Reference proteome</keyword>
<evidence type="ECO:0000256" key="1">
    <source>
        <dbReference type="SAM" id="MobiDB-lite"/>
    </source>
</evidence>
<evidence type="ECO:0000259" key="2">
    <source>
        <dbReference type="PROSITE" id="PS50181"/>
    </source>
</evidence>
<dbReference type="EMBL" id="JAVHNQ010000004">
    <property type="protein sequence ID" value="KAK6349821.1"/>
    <property type="molecule type" value="Genomic_DNA"/>
</dbReference>
<dbReference type="SMART" id="SM00256">
    <property type="entry name" value="FBOX"/>
    <property type="match status" value="1"/>
</dbReference>
<sequence length="572" mass="61822">MEADESGDVDLDGMDGLDGLPNEVLFLILEQLDLESLLICHDVCQSWRKYALVESTFLPHVLRAYAGLTHGTRPLPTGGVAARQTIERLKELFRTSVSALPVFAECKTLRDIAAHLCRLERSWLSGGNAGFASLNHGEVHEMPLVSVAVDAKAGGIVTGDSSGVVAFWDVATGVCRYKGYFQLSDHQWAVPLHLVVEGDLMVIGTTAGGIIVAARNQYGGPEPFIRVAEFWPNSAQVASIRLEGHVCIVGEVDAVSFWDLSRFTGQFRRQELDPYVPVLMTIDTRNDATPMDASPNYSLFYRNGLLFVGLTGSRIQQIASQASPDMPVRKELWEPPQESHYAVLVSGPETNGSHGGVGFSRLCPIGSDGDILVSWADSSIYKLSSNAAMGNDFVWEPRSEFLIPPVSGLYNRSLGICARGDQVICRFRPHAIEMFSAQGAPIGSMPCRWGDISCMAVDPSFIVVGTNEAAVCVYYFAPGRHTPTHGQGPSSSTAATAAPAVPSPSLERKNTYKRKYLEAMGPDIPESPVGPTAPGSSDFDFELRRARNIPRGLSSPLALGSKTDRKVPVSAP</sequence>
<feature type="region of interest" description="Disordered" evidence="1">
    <location>
        <begin position="517"/>
        <end position="572"/>
    </location>
</feature>
<organism evidence="3 4">
    <name type="scientific">Orbilia brochopaga</name>
    <dbReference type="NCBI Taxonomy" id="3140254"/>
    <lineage>
        <taxon>Eukaryota</taxon>
        <taxon>Fungi</taxon>
        <taxon>Dikarya</taxon>
        <taxon>Ascomycota</taxon>
        <taxon>Pezizomycotina</taxon>
        <taxon>Orbiliomycetes</taxon>
        <taxon>Orbiliales</taxon>
        <taxon>Orbiliaceae</taxon>
        <taxon>Orbilia</taxon>
    </lineage>
</organism>
<proteinExistence type="predicted"/>
<name>A0AAV9UYI3_9PEZI</name>
<dbReference type="Proteomes" id="UP001375240">
    <property type="component" value="Unassembled WGS sequence"/>
</dbReference>
<evidence type="ECO:0000313" key="4">
    <source>
        <dbReference type="Proteomes" id="UP001375240"/>
    </source>
</evidence>
<dbReference type="Pfam" id="PF12937">
    <property type="entry name" value="F-box-like"/>
    <property type="match status" value="1"/>
</dbReference>
<dbReference type="SUPFAM" id="SSF50978">
    <property type="entry name" value="WD40 repeat-like"/>
    <property type="match status" value="1"/>
</dbReference>
<dbReference type="InterPro" id="IPR036322">
    <property type="entry name" value="WD40_repeat_dom_sf"/>
</dbReference>
<reference evidence="3 4" key="1">
    <citation type="submission" date="2019-10" db="EMBL/GenBank/DDBJ databases">
        <authorList>
            <person name="Palmer J.M."/>
        </authorList>
    </citation>
    <scope>NUCLEOTIDE SEQUENCE [LARGE SCALE GENOMIC DNA]</scope>
    <source>
        <strain evidence="3 4">TWF696</strain>
    </source>
</reference>
<gene>
    <name evidence="3" type="ORF">TWF696_006092</name>
</gene>
<feature type="compositionally biased region" description="Basic and acidic residues" evidence="1">
    <location>
        <begin position="562"/>
        <end position="572"/>
    </location>
</feature>